<dbReference type="STRING" id="445975.COLSTE_00050"/>
<dbReference type="AlphaFoldDB" id="B6G7L1"/>
<dbReference type="Proteomes" id="UP000003560">
    <property type="component" value="Unassembled WGS sequence"/>
</dbReference>
<gene>
    <name evidence="1" type="ORF">COLSTE_00050</name>
</gene>
<accession>B6G7L1</accession>
<comment type="caution">
    <text evidence="1">The sequence shown here is derived from an EMBL/GenBank/DDBJ whole genome shotgun (WGS) entry which is preliminary data.</text>
</comment>
<organism evidence="1 2">
    <name type="scientific">Collinsella stercoris DSM 13279</name>
    <dbReference type="NCBI Taxonomy" id="445975"/>
    <lineage>
        <taxon>Bacteria</taxon>
        <taxon>Bacillati</taxon>
        <taxon>Actinomycetota</taxon>
        <taxon>Coriobacteriia</taxon>
        <taxon>Coriobacteriales</taxon>
        <taxon>Coriobacteriaceae</taxon>
        <taxon>Collinsella</taxon>
    </lineage>
</organism>
<keyword evidence="2" id="KW-1185">Reference proteome</keyword>
<evidence type="ECO:0000313" key="2">
    <source>
        <dbReference type="Proteomes" id="UP000003560"/>
    </source>
</evidence>
<reference evidence="1 2" key="2">
    <citation type="submission" date="2008-10" db="EMBL/GenBank/DDBJ databases">
        <authorList>
            <person name="Fulton L."/>
            <person name="Clifton S."/>
            <person name="Fulton B."/>
            <person name="Xu J."/>
            <person name="Minx P."/>
            <person name="Pepin K.H."/>
            <person name="Johnson M."/>
            <person name="Thiruvilangam P."/>
            <person name="Bhonagiri V."/>
            <person name="Nash W.E."/>
            <person name="Mardis E.R."/>
            <person name="Wilson R.K."/>
        </authorList>
    </citation>
    <scope>NUCLEOTIDE SEQUENCE [LARGE SCALE GENOMIC DNA]</scope>
    <source>
        <strain evidence="1 2">DSM 13279</strain>
    </source>
</reference>
<sequence length="41" mass="4769">MADAAVRAVWPAVPRGPCGRWRRVGYWAWARRRLRGVFGWA</sequence>
<dbReference type="HOGENOM" id="CLU_3268568_0_0_11"/>
<name>B6G7L1_9ACTN</name>
<proteinExistence type="predicted"/>
<evidence type="ECO:0000313" key="1">
    <source>
        <dbReference type="EMBL" id="EEA91708.1"/>
    </source>
</evidence>
<protein>
    <submittedName>
        <fullName evidence="1">Uncharacterized protein</fullName>
    </submittedName>
</protein>
<dbReference type="EMBL" id="ABXJ01000006">
    <property type="protein sequence ID" value="EEA91708.1"/>
    <property type="molecule type" value="Genomic_DNA"/>
</dbReference>
<reference evidence="1 2" key="1">
    <citation type="submission" date="2008-10" db="EMBL/GenBank/DDBJ databases">
        <title>Draft genome sequence of Collinsella stercoris (DSM 13279).</title>
        <authorList>
            <person name="Sudarsanam P."/>
            <person name="Ley R."/>
            <person name="Guruge J."/>
            <person name="Turnbaugh P.J."/>
            <person name="Mahowald M."/>
            <person name="Liep D."/>
            <person name="Gordon J."/>
        </authorList>
    </citation>
    <scope>NUCLEOTIDE SEQUENCE [LARGE SCALE GENOMIC DNA]</scope>
    <source>
        <strain evidence="1 2">DSM 13279</strain>
    </source>
</reference>